<name>A0A2X3FVM8_KLEPN</name>
<dbReference type="InterPro" id="IPR045653">
    <property type="entry name" value="DUF6396"/>
</dbReference>
<dbReference type="EMBL" id="UASN01000013">
    <property type="protein sequence ID" value="SPX53971.1"/>
    <property type="molecule type" value="Genomic_DNA"/>
</dbReference>
<reference evidence="2 3" key="1">
    <citation type="submission" date="2018-06" db="EMBL/GenBank/DDBJ databases">
        <authorList>
            <consortium name="Pathogen Informatics"/>
            <person name="Doyle S."/>
        </authorList>
    </citation>
    <scope>NUCLEOTIDE SEQUENCE [LARGE SCALE GENOMIC DNA]</scope>
    <source>
        <strain evidence="2 3">NCTC9601</strain>
    </source>
</reference>
<feature type="domain" description="DUF6396" evidence="1">
    <location>
        <begin position="5"/>
        <end position="99"/>
    </location>
</feature>
<protein>
    <recommendedName>
        <fullName evidence="1">DUF6396 domain-containing protein</fullName>
    </recommendedName>
</protein>
<evidence type="ECO:0000259" key="1">
    <source>
        <dbReference type="Pfam" id="PF19933"/>
    </source>
</evidence>
<accession>A0A2X3FVM8</accession>
<organism evidence="2 3">
    <name type="scientific">Klebsiella pneumoniae</name>
    <dbReference type="NCBI Taxonomy" id="573"/>
    <lineage>
        <taxon>Bacteria</taxon>
        <taxon>Pseudomonadati</taxon>
        <taxon>Pseudomonadota</taxon>
        <taxon>Gammaproteobacteria</taxon>
        <taxon>Enterobacterales</taxon>
        <taxon>Enterobacteriaceae</taxon>
        <taxon>Klebsiella/Raoultella group</taxon>
        <taxon>Klebsiella</taxon>
        <taxon>Klebsiella pneumoniae complex</taxon>
    </lineage>
</organism>
<dbReference type="Pfam" id="PF19933">
    <property type="entry name" value="DUF6396"/>
    <property type="match status" value="1"/>
</dbReference>
<gene>
    <name evidence="2" type="ORF">NCTC9601_01104</name>
</gene>
<proteinExistence type="predicted"/>
<sequence>MAALPTDELYYLAQQKDPERARRYEQIGDVLGRYSYASPTVPEINDIVPLPPAPLPEWDGKLKWLEEWEANIPPPAPDATLIEKLAKAKQLNPATGRPLPTSPDFEKDSVARLQCRSGEPCPQSGYWQPAWRPREGMSEHAIRYFREGDIMPVEKVTFVRPRPWPLRDRLVVEAQETVWRRVGEA</sequence>
<dbReference type="AlphaFoldDB" id="A0A2X3FVM8"/>
<evidence type="ECO:0000313" key="2">
    <source>
        <dbReference type="EMBL" id="SPX53971.1"/>
    </source>
</evidence>
<evidence type="ECO:0000313" key="3">
    <source>
        <dbReference type="Proteomes" id="UP000251123"/>
    </source>
</evidence>
<dbReference type="Proteomes" id="UP000251123">
    <property type="component" value="Unassembled WGS sequence"/>
</dbReference>